<protein>
    <submittedName>
        <fullName evidence="2">Uncharacterized protein</fullName>
    </submittedName>
</protein>
<keyword evidence="1" id="KW-0472">Membrane</keyword>
<reference evidence="2" key="1">
    <citation type="submission" date="2020-05" db="EMBL/GenBank/DDBJ databases">
        <authorList>
            <person name="Chiriac C."/>
            <person name="Salcher M."/>
            <person name="Ghai R."/>
            <person name="Kavagutti S V."/>
        </authorList>
    </citation>
    <scope>NUCLEOTIDE SEQUENCE</scope>
</reference>
<accession>A0A6J5S563</accession>
<keyword evidence="1" id="KW-0812">Transmembrane</keyword>
<dbReference type="EMBL" id="LR797316">
    <property type="protein sequence ID" value="CAB4203010.1"/>
    <property type="molecule type" value="Genomic_DNA"/>
</dbReference>
<gene>
    <name evidence="2" type="ORF">UFOVP1365_2</name>
</gene>
<keyword evidence="1" id="KW-1133">Transmembrane helix</keyword>
<name>A0A6J5S563_9CAUD</name>
<proteinExistence type="predicted"/>
<organism evidence="2">
    <name type="scientific">uncultured Caudovirales phage</name>
    <dbReference type="NCBI Taxonomy" id="2100421"/>
    <lineage>
        <taxon>Viruses</taxon>
        <taxon>Duplodnaviria</taxon>
        <taxon>Heunggongvirae</taxon>
        <taxon>Uroviricota</taxon>
        <taxon>Caudoviricetes</taxon>
        <taxon>Peduoviridae</taxon>
        <taxon>Maltschvirus</taxon>
        <taxon>Maltschvirus maltsch</taxon>
    </lineage>
</organism>
<sequence>MRYAIFGICVFYLGLFLRLYPQPCGVLIEQCFSMWLLSTLPAGFGVGIALVLIWESVDHPSTPKKWLP</sequence>
<evidence type="ECO:0000256" key="1">
    <source>
        <dbReference type="SAM" id="Phobius"/>
    </source>
</evidence>
<evidence type="ECO:0000313" key="2">
    <source>
        <dbReference type="EMBL" id="CAB4203010.1"/>
    </source>
</evidence>
<feature type="transmembrane region" description="Helical" evidence="1">
    <location>
        <begin position="32"/>
        <end position="54"/>
    </location>
</feature>